<keyword evidence="5" id="KW-0378">Hydrolase</keyword>
<evidence type="ECO:0000256" key="2">
    <source>
        <dbReference type="ARBA" id="ARBA00007357"/>
    </source>
</evidence>
<dbReference type="OrthoDB" id="6475849at2759"/>
<dbReference type="GO" id="GO:0046872">
    <property type="term" value="F:metal ion binding"/>
    <property type="evidence" value="ECO:0007669"/>
    <property type="project" value="UniProtKB-KW"/>
</dbReference>
<evidence type="ECO:0000256" key="1">
    <source>
        <dbReference type="ARBA" id="ARBA00001947"/>
    </source>
</evidence>
<dbReference type="EMBL" id="PDUG01000005">
    <property type="protein sequence ID" value="PIC29397.1"/>
    <property type="molecule type" value="Genomic_DNA"/>
</dbReference>
<organism evidence="10 11">
    <name type="scientific">Caenorhabditis nigoni</name>
    <dbReference type="NCBI Taxonomy" id="1611254"/>
    <lineage>
        <taxon>Eukaryota</taxon>
        <taxon>Metazoa</taxon>
        <taxon>Ecdysozoa</taxon>
        <taxon>Nematoda</taxon>
        <taxon>Chromadorea</taxon>
        <taxon>Rhabditida</taxon>
        <taxon>Rhabditina</taxon>
        <taxon>Rhabditomorpha</taxon>
        <taxon>Rhabditoidea</taxon>
        <taxon>Rhabditidae</taxon>
        <taxon>Peloderinae</taxon>
        <taxon>Caenorhabditis</taxon>
    </lineage>
</organism>
<evidence type="ECO:0000256" key="5">
    <source>
        <dbReference type="ARBA" id="ARBA00022801"/>
    </source>
</evidence>
<dbReference type="Proteomes" id="UP000230233">
    <property type="component" value="Chromosome V"/>
</dbReference>
<comment type="similarity">
    <text evidence="2">Belongs to the peptidase M13 family.</text>
</comment>
<proteinExistence type="inferred from homology"/>
<dbReference type="Gene3D" id="1.10.1380.10">
    <property type="entry name" value="Neutral endopeptidase , domain2"/>
    <property type="match status" value="1"/>
</dbReference>
<comment type="cofactor">
    <cofactor evidence="1">
        <name>Zn(2+)</name>
        <dbReference type="ChEBI" id="CHEBI:29105"/>
    </cofactor>
</comment>
<dbReference type="InterPro" id="IPR024079">
    <property type="entry name" value="MetalloPept_cat_dom_sf"/>
</dbReference>
<feature type="domain" description="Peptidase M13 N-terminal" evidence="9">
    <location>
        <begin position="292"/>
        <end position="479"/>
    </location>
</feature>
<name>A0A2G5TQ25_9PELO</name>
<evidence type="ECO:0008006" key="12">
    <source>
        <dbReference type="Google" id="ProtNLM"/>
    </source>
</evidence>
<dbReference type="SUPFAM" id="SSF55486">
    <property type="entry name" value="Metalloproteases ('zincins'), catalytic domain"/>
    <property type="match status" value="2"/>
</dbReference>
<evidence type="ECO:0000259" key="9">
    <source>
        <dbReference type="Pfam" id="PF05649"/>
    </source>
</evidence>
<dbReference type="CDD" id="cd08662">
    <property type="entry name" value="M13"/>
    <property type="match status" value="1"/>
</dbReference>
<dbReference type="InterPro" id="IPR000718">
    <property type="entry name" value="Peptidase_M13"/>
</dbReference>
<feature type="domain" description="Peptidase M13 C-terminal" evidence="8">
    <location>
        <begin position="69"/>
        <end position="214"/>
    </location>
</feature>
<feature type="domain" description="Peptidase M13 N-terminal" evidence="9">
    <location>
        <begin position="537"/>
        <end position="607"/>
    </location>
</feature>
<dbReference type="InterPro" id="IPR042089">
    <property type="entry name" value="Peptidase_M13_dom_2"/>
</dbReference>
<dbReference type="Pfam" id="PF01431">
    <property type="entry name" value="Peptidase_M13"/>
    <property type="match status" value="2"/>
</dbReference>
<keyword evidence="11" id="KW-1185">Reference proteome</keyword>
<dbReference type="Gene3D" id="3.40.390.10">
    <property type="entry name" value="Collagenase (Catalytic Domain)"/>
    <property type="match status" value="2"/>
</dbReference>
<dbReference type="GO" id="GO:0004222">
    <property type="term" value="F:metalloendopeptidase activity"/>
    <property type="evidence" value="ECO:0007669"/>
    <property type="project" value="InterPro"/>
</dbReference>
<dbReference type="InterPro" id="IPR008753">
    <property type="entry name" value="Peptidase_M13_N"/>
</dbReference>
<dbReference type="STRING" id="1611254.A0A2G5TQ25"/>
<keyword evidence="3" id="KW-0645">Protease</keyword>
<evidence type="ECO:0000256" key="7">
    <source>
        <dbReference type="ARBA" id="ARBA00023049"/>
    </source>
</evidence>
<dbReference type="Pfam" id="PF05649">
    <property type="entry name" value="Peptidase_M13_N"/>
    <property type="match status" value="2"/>
</dbReference>
<dbReference type="AlphaFoldDB" id="A0A2G5TQ25"/>
<dbReference type="PROSITE" id="PS51885">
    <property type="entry name" value="NEPRILYSIN"/>
    <property type="match status" value="2"/>
</dbReference>
<evidence type="ECO:0000259" key="8">
    <source>
        <dbReference type="Pfam" id="PF01431"/>
    </source>
</evidence>
<dbReference type="GO" id="GO:0016485">
    <property type="term" value="P:protein processing"/>
    <property type="evidence" value="ECO:0007669"/>
    <property type="project" value="TreeGrafter"/>
</dbReference>
<dbReference type="InterPro" id="IPR018497">
    <property type="entry name" value="Peptidase_M13_C"/>
</dbReference>
<accession>A0A2G5TQ25</accession>
<keyword evidence="4" id="KW-0479">Metal-binding</keyword>
<evidence type="ECO:0000256" key="4">
    <source>
        <dbReference type="ARBA" id="ARBA00022723"/>
    </source>
</evidence>
<keyword evidence="7" id="KW-0482">Metalloprotease</keyword>
<feature type="domain" description="Peptidase M13 C-terminal" evidence="8">
    <location>
        <begin position="669"/>
        <end position="858"/>
    </location>
</feature>
<comment type="caution">
    <text evidence="10">The sequence shown here is derived from an EMBL/GenBank/DDBJ whole genome shotgun (WGS) entry which is preliminary data.</text>
</comment>
<evidence type="ECO:0000313" key="11">
    <source>
        <dbReference type="Proteomes" id="UP000230233"/>
    </source>
</evidence>
<dbReference type="PANTHER" id="PTHR11733">
    <property type="entry name" value="ZINC METALLOPROTEASE FAMILY M13 NEPRILYSIN-RELATED"/>
    <property type="match status" value="1"/>
</dbReference>
<protein>
    <recommendedName>
        <fullName evidence="12">Peptidase M13 C-terminal domain-containing protein</fullName>
    </recommendedName>
</protein>
<gene>
    <name evidence="10" type="primary">Cnig_chr_V.g20983</name>
    <name evidence="10" type="ORF">B9Z55_020983</name>
</gene>
<evidence type="ECO:0000256" key="3">
    <source>
        <dbReference type="ARBA" id="ARBA00022670"/>
    </source>
</evidence>
<evidence type="ECO:0000256" key="6">
    <source>
        <dbReference type="ARBA" id="ARBA00022833"/>
    </source>
</evidence>
<dbReference type="GO" id="GO:0005886">
    <property type="term" value="C:plasma membrane"/>
    <property type="evidence" value="ECO:0007669"/>
    <property type="project" value="TreeGrafter"/>
</dbReference>
<dbReference type="PANTHER" id="PTHR11733:SF7">
    <property type="entry name" value="NEPRILYSIN METALLOPEPTIDASE FAMILY-RELATED"/>
    <property type="match status" value="1"/>
</dbReference>
<evidence type="ECO:0000313" key="10">
    <source>
        <dbReference type="EMBL" id="PIC29397.1"/>
    </source>
</evidence>
<sequence>MVEEIRENLIETFVQSTWLHENTRMRAIRKAELMKKVIGYPPEFEVPGALDNFFESRCGSHSSMIRISTYPIYAKIASIGEVIGHEMGHGFDTEGRRLDENGGKHDWWTSEDSAEYDRKAQCLIDQYNNYDDPDFGRNLNGSTTIQEMAADIIGISVSLKTYNKVDFANEPSIFGFEDEKPDKLFFHITALVITKIKLLINLLILTKQLSHSGIQWQVFNHFSLSERHNNQISSSALYAALLIVKNHEKPQTPSTPSRPVLEPVKHKGVCKSPECITLAHQLHNWRDVSVDPCQNFFKAVCGKYNEHSLYKNANLLRNTEIVANLIKEYLHKDLSSSSKSENAMKFFFDRCETTKRMNLTLVTLNEKREILKLIKQVGSWPMLNKSWNESEFDLNDMMSNMAKLGASKFGFFEVVHQVVDPYFDVDSANMTAGQLEKDIFEFLELNNVLFDIESARNDVRNIAKLIHDMAELLSAKAQENMREQGTDKMQENVPSIDFERITKNLFNPKRQDVVWEKLKTKFYSFPGHPYFSNKTRNHVMNIFPLAALRVYVRNHYDKENLELASEMVEEIRKTLIETFMKSTWLHENTRMRAIRKAELMKKVIGYPPEFEVPGALDNFFESVTFTDTDSYFTTFNKALKLQKEQYFDHHSGFLSIAPDIRYLTSALRIPFIDDPYFDSTYPKYARIASIGEAIGHEMGHGFDTTGRKLDENGQEYDWWASGDSDEYDRKAQCLIDQYNNYDDPDFGINLNGSTTIKEMAADIIGISVSLKTYNKVDFFKEPSIFGFEDEKPDKLFFHITALNWCRARDTTPLATQLTAVHPTANFRVNGVFANMKSFAEAFNCPVGSPMNPKKKCELF</sequence>
<keyword evidence="6" id="KW-0862">Zinc</keyword>
<reference evidence="11" key="1">
    <citation type="submission" date="2017-10" db="EMBL/GenBank/DDBJ databases">
        <title>Rapid genome shrinkage in a self-fertile nematode reveals novel sperm competition proteins.</title>
        <authorList>
            <person name="Yin D."/>
            <person name="Schwarz E.M."/>
            <person name="Thomas C.G."/>
            <person name="Felde R.L."/>
            <person name="Korf I.F."/>
            <person name="Cutter A.D."/>
            <person name="Schartner C.M."/>
            <person name="Ralston E.J."/>
            <person name="Meyer B.J."/>
            <person name="Haag E.S."/>
        </authorList>
    </citation>
    <scope>NUCLEOTIDE SEQUENCE [LARGE SCALE GENOMIC DNA]</scope>
    <source>
        <strain evidence="11">JU1422</strain>
    </source>
</reference>